<protein>
    <submittedName>
        <fullName evidence="1">Uncharacterized protein</fullName>
    </submittedName>
</protein>
<organism evidence="1 2">
    <name type="scientific">Spirosoma telluris</name>
    <dbReference type="NCBI Taxonomy" id="2183553"/>
    <lineage>
        <taxon>Bacteria</taxon>
        <taxon>Pseudomonadati</taxon>
        <taxon>Bacteroidota</taxon>
        <taxon>Cytophagia</taxon>
        <taxon>Cytophagales</taxon>
        <taxon>Cytophagaceae</taxon>
        <taxon>Spirosoma</taxon>
    </lineage>
</organism>
<dbReference type="AlphaFoldDB" id="A0A327NSK6"/>
<keyword evidence="2" id="KW-1185">Reference proteome</keyword>
<dbReference type="Gene3D" id="3.60.21.70">
    <property type="entry name" value="PhoD-like phosphatase"/>
    <property type="match status" value="1"/>
</dbReference>
<accession>A0A327NSK6</accession>
<dbReference type="InterPro" id="IPR038607">
    <property type="entry name" value="PhoD-like_sf"/>
</dbReference>
<dbReference type="EMBL" id="QLII01000001">
    <property type="protein sequence ID" value="RAI77715.1"/>
    <property type="molecule type" value="Genomic_DNA"/>
</dbReference>
<dbReference type="RefSeq" id="WP_111348632.1">
    <property type="nucleotide sequence ID" value="NZ_QLII01000001.1"/>
</dbReference>
<reference evidence="1 2" key="1">
    <citation type="submission" date="2018-06" db="EMBL/GenBank/DDBJ databases">
        <title>Spirosoma sp. HMF3257 Genome sequencing and assembly.</title>
        <authorList>
            <person name="Kang H."/>
            <person name="Cha I."/>
            <person name="Kim H."/>
            <person name="Kang J."/>
            <person name="Joh K."/>
        </authorList>
    </citation>
    <scope>NUCLEOTIDE SEQUENCE [LARGE SCALE GENOMIC DNA]</scope>
    <source>
        <strain evidence="1 2">HMF3257</strain>
    </source>
</reference>
<proteinExistence type="predicted"/>
<name>A0A327NSK6_9BACT</name>
<sequence length="630" mass="68776">MPLFSPLKDRFDTLPLILCGPIVRRVETELVTVWVALKEPRKISLELYTGYCSPPDATFTGKTVAFTSTPTDTIAVGSNLHIGLVTIDTQGLLTPGGIVSYNLLFSGTSVADSNLISLGLLNEPVVLGFKAGQLPSFQVAPLKLEDLRIAHGSCRKPHGEGRDGLAILAKVMEADFTDPARANDSQVRPHCLFHTGDQIYADDVSAFLAPLLNDAGIQLLGIIESLPLPRLTTEKPDKKFPVLKPDLSNLAEEVSWIDATAEKWPMMRRATNYYSGFSGDEANHLTAFGEFCAAYLFQWSNVLWPDALPDPGALFDARLSQSTSSSALYLKPFFPKPANFDQLAAEDKKKYTDSVAEARKTFVAKAARPGSDRHSVLEFKAGLVLVRRALANVPSIMIFDDHDVTDDWYLTGGWSKRALGNPFGRTIIRNALAAFALFQGSGNDPKLYQKADSPQAQLIASFKTLLGKYRKSTASPSEITPEQGKQILTDADKIDQLLGFNDFTSPPVKWHCSFRLGATKVYGLDTRTRRDFSDGLNFPPNLIGPQALAEQLPDTVLPAGIELAVIISAAPVLGLATMEAIGQPIVSRVLDAVHMGKEGTENKERDVPIKGMKVWILKPGRLIKRGSKLF</sequence>
<gene>
    <name evidence="1" type="ORF">HMF3257_32735</name>
</gene>
<evidence type="ECO:0000313" key="2">
    <source>
        <dbReference type="Proteomes" id="UP000249016"/>
    </source>
</evidence>
<dbReference type="Proteomes" id="UP000249016">
    <property type="component" value="Unassembled WGS sequence"/>
</dbReference>
<evidence type="ECO:0000313" key="1">
    <source>
        <dbReference type="EMBL" id="RAI77715.1"/>
    </source>
</evidence>
<dbReference type="OrthoDB" id="9795624at2"/>
<comment type="caution">
    <text evidence="1">The sequence shown here is derived from an EMBL/GenBank/DDBJ whole genome shotgun (WGS) entry which is preliminary data.</text>
</comment>
<dbReference type="PANTHER" id="PTHR37031:SF2">
    <property type="entry name" value="PHOD-LIKE PHOSPHATASE METALLOPHOSPHATASE DOMAIN-CONTAINING PROTEIN"/>
    <property type="match status" value="1"/>
</dbReference>
<dbReference type="PANTHER" id="PTHR37031">
    <property type="entry name" value="METALLOPHOSPHATASE BINDING DOMAIN PROTEIN"/>
    <property type="match status" value="1"/>
</dbReference>